<protein>
    <recommendedName>
        <fullName evidence="2">C2H2-type domain-containing protein</fullName>
    </recommendedName>
</protein>
<accession>A0AAN7AGQ6</accession>
<feature type="region of interest" description="Disordered" evidence="1">
    <location>
        <begin position="1"/>
        <end position="89"/>
    </location>
</feature>
<gene>
    <name evidence="3" type="ORF">QBC35DRAFT_216147</name>
</gene>
<feature type="compositionally biased region" description="Polar residues" evidence="1">
    <location>
        <begin position="283"/>
        <end position="295"/>
    </location>
</feature>
<evidence type="ECO:0000259" key="2">
    <source>
        <dbReference type="SMART" id="SM00355"/>
    </source>
</evidence>
<reference evidence="3" key="2">
    <citation type="submission" date="2023-05" db="EMBL/GenBank/DDBJ databases">
        <authorList>
            <consortium name="Lawrence Berkeley National Laboratory"/>
            <person name="Steindorff A."/>
            <person name="Hensen N."/>
            <person name="Bonometti L."/>
            <person name="Westerberg I."/>
            <person name="Brannstrom I.O."/>
            <person name="Guillou S."/>
            <person name="Cros-Aarteil S."/>
            <person name="Calhoun S."/>
            <person name="Haridas S."/>
            <person name="Kuo A."/>
            <person name="Mondo S."/>
            <person name="Pangilinan J."/>
            <person name="Riley R."/>
            <person name="Labutti K."/>
            <person name="Andreopoulos B."/>
            <person name="Lipzen A."/>
            <person name="Chen C."/>
            <person name="Yanf M."/>
            <person name="Daum C."/>
            <person name="Ng V."/>
            <person name="Clum A."/>
            <person name="Ohm R."/>
            <person name="Martin F."/>
            <person name="Silar P."/>
            <person name="Natvig D."/>
            <person name="Lalanne C."/>
            <person name="Gautier V."/>
            <person name="Ament-Velasquez S.L."/>
            <person name="Kruys A."/>
            <person name="Hutchinson M.I."/>
            <person name="Powell A.J."/>
            <person name="Barry K."/>
            <person name="Miller A.N."/>
            <person name="Grigoriev I.V."/>
            <person name="Debuchy R."/>
            <person name="Gladieux P."/>
            <person name="Thoren M.H."/>
            <person name="Johannesson H."/>
        </authorList>
    </citation>
    <scope>NUCLEOTIDE SEQUENCE</scope>
    <source>
        <strain evidence="3">PSN309</strain>
    </source>
</reference>
<dbReference type="InterPro" id="IPR036236">
    <property type="entry name" value="Znf_C2H2_sf"/>
</dbReference>
<feature type="compositionally biased region" description="Basic and acidic residues" evidence="1">
    <location>
        <begin position="1273"/>
        <end position="1337"/>
    </location>
</feature>
<dbReference type="PANTHER" id="PTHR42031">
    <property type="entry name" value="KEY LIME PATHOGENICITY PROTEIN"/>
    <property type="match status" value="1"/>
</dbReference>
<proteinExistence type="predicted"/>
<dbReference type="InterPro" id="IPR057218">
    <property type="entry name" value="DUF7896"/>
</dbReference>
<dbReference type="SUPFAM" id="SSF57667">
    <property type="entry name" value="beta-beta-alpha zinc fingers"/>
    <property type="match status" value="1"/>
</dbReference>
<feature type="region of interest" description="Disordered" evidence="1">
    <location>
        <begin position="262"/>
        <end position="298"/>
    </location>
</feature>
<dbReference type="PANTHER" id="PTHR42031:SF1">
    <property type="entry name" value="KEY LIME PATHOGENICITY PROTEIN"/>
    <property type="match status" value="1"/>
</dbReference>
<dbReference type="Gene3D" id="3.30.160.60">
    <property type="entry name" value="Classic Zinc Finger"/>
    <property type="match status" value="1"/>
</dbReference>
<feature type="region of interest" description="Disordered" evidence="1">
    <location>
        <begin position="1248"/>
        <end position="1477"/>
    </location>
</feature>
<feature type="domain" description="C2H2-type" evidence="2">
    <location>
        <begin position="1100"/>
        <end position="1121"/>
    </location>
</feature>
<feature type="compositionally biased region" description="Pro residues" evidence="1">
    <location>
        <begin position="1369"/>
        <end position="1380"/>
    </location>
</feature>
<evidence type="ECO:0000256" key="1">
    <source>
        <dbReference type="SAM" id="MobiDB-lite"/>
    </source>
</evidence>
<feature type="domain" description="C2H2-type" evidence="2">
    <location>
        <begin position="866"/>
        <end position="892"/>
    </location>
</feature>
<dbReference type="Pfam" id="PF25438">
    <property type="entry name" value="DUF7896"/>
    <property type="match status" value="1"/>
</dbReference>
<dbReference type="Proteomes" id="UP001302126">
    <property type="component" value="Unassembled WGS sequence"/>
</dbReference>
<feature type="domain" description="C2H2-type" evidence="2">
    <location>
        <begin position="1159"/>
        <end position="1189"/>
    </location>
</feature>
<feature type="region of interest" description="Disordered" evidence="1">
    <location>
        <begin position="974"/>
        <end position="1063"/>
    </location>
</feature>
<reference evidence="3" key="1">
    <citation type="journal article" date="2023" name="Mol. Phylogenet. Evol.">
        <title>Genome-scale phylogeny and comparative genomics of the fungal order Sordariales.</title>
        <authorList>
            <person name="Hensen N."/>
            <person name="Bonometti L."/>
            <person name="Westerberg I."/>
            <person name="Brannstrom I.O."/>
            <person name="Guillou S."/>
            <person name="Cros-Aarteil S."/>
            <person name="Calhoun S."/>
            <person name="Haridas S."/>
            <person name="Kuo A."/>
            <person name="Mondo S."/>
            <person name="Pangilinan J."/>
            <person name="Riley R."/>
            <person name="LaButti K."/>
            <person name="Andreopoulos B."/>
            <person name="Lipzen A."/>
            <person name="Chen C."/>
            <person name="Yan M."/>
            <person name="Daum C."/>
            <person name="Ng V."/>
            <person name="Clum A."/>
            <person name="Steindorff A."/>
            <person name="Ohm R.A."/>
            <person name="Martin F."/>
            <person name="Silar P."/>
            <person name="Natvig D.O."/>
            <person name="Lalanne C."/>
            <person name="Gautier V."/>
            <person name="Ament-Velasquez S.L."/>
            <person name="Kruys A."/>
            <person name="Hutchinson M.I."/>
            <person name="Powell A.J."/>
            <person name="Barry K."/>
            <person name="Miller A.N."/>
            <person name="Grigoriev I.V."/>
            <person name="Debuchy R."/>
            <person name="Gladieux P."/>
            <person name="Hiltunen Thoren M."/>
            <person name="Johannesson H."/>
        </authorList>
    </citation>
    <scope>NUCLEOTIDE SEQUENCE</scope>
    <source>
        <strain evidence="3">PSN309</strain>
    </source>
</reference>
<dbReference type="EMBL" id="MU864394">
    <property type="protein sequence ID" value="KAK4187986.1"/>
    <property type="molecule type" value="Genomic_DNA"/>
</dbReference>
<dbReference type="InterPro" id="IPR013087">
    <property type="entry name" value="Znf_C2H2_type"/>
</dbReference>
<name>A0AAN7AGQ6_9PEZI</name>
<evidence type="ECO:0000313" key="3">
    <source>
        <dbReference type="EMBL" id="KAK4187986.1"/>
    </source>
</evidence>
<feature type="compositionally biased region" description="Pro residues" evidence="1">
    <location>
        <begin position="56"/>
        <end position="71"/>
    </location>
</feature>
<keyword evidence="4" id="KW-1185">Reference proteome</keyword>
<evidence type="ECO:0000313" key="4">
    <source>
        <dbReference type="Proteomes" id="UP001302126"/>
    </source>
</evidence>
<feature type="domain" description="C2H2-type" evidence="2">
    <location>
        <begin position="1127"/>
        <end position="1154"/>
    </location>
</feature>
<feature type="domain" description="C2H2-type" evidence="2">
    <location>
        <begin position="1215"/>
        <end position="1235"/>
    </location>
</feature>
<dbReference type="SMART" id="SM00355">
    <property type="entry name" value="ZnF_C2H2"/>
    <property type="match status" value="5"/>
</dbReference>
<comment type="caution">
    <text evidence="3">The sequence shown here is derived from an EMBL/GenBank/DDBJ whole genome shotgun (WGS) entry which is preliminary data.</text>
</comment>
<sequence>MVTENMAPAPAPTSLPRASSRSDRDSLTVPPSSVLAAPIGPGVGGGLGALTSQHLPQPPPPPPPPLGPPHPGTHTQGPSHQLPPYDPSLEPAIKHLLDQQAEIQARLAVLLPQKYGPNIKVELEMLRHKLRGLRAYADDNQLSDKIPHLSDIEEARALQYRCECIETACLEQGVDLQDPRFLDALKYHYYRDQAPEGYAAWLDRNFSYYDPVARAMRLRDSVPLGFRSHHSYKCWDERCTHYIYGYPLHDDRDQHAREHVPLQKRDSGLSVGGSPPLIFPDQPNRNYSADYSKQPSPRYLPRPAPNLQLAPIVTGSQSHQAKDHRETLRSYSFVTEYPAGPRGSVDSEVDPLLPPLKRSRVGTSRLESIGELQLLRNTGPCLRCRVLKKGCDSNDPCGVCPELTNSPDNDFWKVLGCHRASLASLADIILPGKTVAALRGIPSAYPSTGAISPRHTQTPMTSPMAIRRNMNEFLERSFVVPPEIARMVKTHLDFDDGFWWTEDLASLPPTNPTLASFGKDSVERPPPILSVLASSWNMSGTMYNFWQLLKLSGVISGSREAEAVMYPVLFRAKLLLREMLFYDFQLPDPAIHGEPSSSNTHVINDDADLYGRFQLLCNCMAQFLHSFDSQMQRHGTLGPKNWLACFFSLCIFSVVRTLLVDRAAQARLNSPTQPATTTMHAVYKAVVSLFAASTSMLLDAPPDPEMNNDDRELLVSVGVFLGRNSWAERGIATTKDFLLFLGSGEIEGSFYNGFLKQRASARQGSFVLPPLGKQPDESRKPLPEMRPLAHPWAPSAHNQSDSRDVFIFKGDSDRMLSSPQAMDLSRRHTVAESPAYGRHVSRGLTSPIDALRPKPSSYHRPQLRRVYCTKCNEYPEGFRGEHELRRHNDAKHAATVKRWVCTEPQGASNSPQPMIPLSKCKACVTQKWYGAYYNAAAHLRRAHFNPHRGGKASGDWPPMSILKDWMREVRQSIDSQDHDDASSGEDEAQDYKTTHDFLSPPRRRSPPVLEAPRLAPAPPPLPSQHLPSAQHGPAHNPSLLGPPASRGPPLLAPSFGPAGPPPIVLQSSPASFLASTPVFKSDDSQHVSVTTPSTTSAVRNRCPHPECGRVFKDLAAHMLTHLEERPEKCPIESCEYHTKGFARKYDKNRHALTHYKGTMVCPFCPGAGTAYEKAFNRADVFKRHLTAVHNVEQTPPNSRKLILSSSSTRAGGLGAKCSICQSQFPTAQEFYEHLDDCVLNVIVPSTPKAVSSGGGTGNPFEAKESSATPSTTNREKGKELDHDLERPSSRDRSHSHAESRHARETSSHQEQRIRGAESNHHGDQRLEETVNHVKVESTESPMQTDAEEPPNRQQIQEEHLAVSTSTDPTPSPSPASPAPVPQSSSTRTLPSKPRKSLPRIELEPSPEAVSEIQVAVGPLTQSQQQQGDEQMDIEEEFKETSQPAEPDLSLDSKYQALRRPEVTLGSPVPPDDAMDTD</sequence>
<organism evidence="3 4">
    <name type="scientific">Podospora australis</name>
    <dbReference type="NCBI Taxonomy" id="1536484"/>
    <lineage>
        <taxon>Eukaryota</taxon>
        <taxon>Fungi</taxon>
        <taxon>Dikarya</taxon>
        <taxon>Ascomycota</taxon>
        <taxon>Pezizomycotina</taxon>
        <taxon>Sordariomycetes</taxon>
        <taxon>Sordariomycetidae</taxon>
        <taxon>Sordariales</taxon>
        <taxon>Podosporaceae</taxon>
        <taxon>Podospora</taxon>
    </lineage>
</organism>